<dbReference type="RefSeq" id="WP_143598433.1">
    <property type="nucleotide sequence ID" value="NZ_FSRE01000001.1"/>
</dbReference>
<dbReference type="Proteomes" id="UP000198461">
    <property type="component" value="Unassembled WGS sequence"/>
</dbReference>
<evidence type="ECO:0000313" key="3">
    <source>
        <dbReference type="Proteomes" id="UP000198461"/>
    </source>
</evidence>
<proteinExistence type="predicted"/>
<protein>
    <submittedName>
        <fullName evidence="2">Uncharacterized protein</fullName>
    </submittedName>
</protein>
<keyword evidence="1" id="KW-1133">Transmembrane helix</keyword>
<dbReference type="EMBL" id="FSRE01000001">
    <property type="protein sequence ID" value="SIN68873.1"/>
    <property type="molecule type" value="Genomic_DNA"/>
</dbReference>
<keyword evidence="3" id="KW-1185">Reference proteome</keyword>
<gene>
    <name evidence="2" type="ORF">SAMN05443662_0063</name>
</gene>
<accession>A0A1N6DDX5</accession>
<dbReference type="AlphaFoldDB" id="A0A1N6DDX5"/>
<dbReference type="STRING" id="364032.SAMN05443662_0063"/>
<name>A0A1N6DDX5_9GAMM</name>
<evidence type="ECO:0000256" key="1">
    <source>
        <dbReference type="SAM" id="Phobius"/>
    </source>
</evidence>
<sequence>MGGRKRLHGVFAVLALYSLIGCSYFPGDKKAPSAQAVQAQGGAFEVTVSQTLPDETQMPQAQAALEKQAVTQLQKHFLEEVIQAEQERLQAHLSLYEKRLLGKMAWRADAIPPIELPTFMAKVTYKEDTLKVTKEVDRAALAKILAERIAKIDQVLLAYRFVPDSQPRLVQIQYLLPAYPLLLERQLYERVLQRLPMDYDRRVQDIYATTLLGKLQTLMRKFTIEVRANLSKDATVETGLRTLLAEQGLNLQGMPDVFVLYDAQRQVTAFNGGVEVTVQGRISLADANEVPFAQFNYHVRKQGTTAQTAETKAIRAITEKTLHHLDNLLLKRFYILQGVYQK</sequence>
<keyword evidence="1" id="KW-0812">Transmembrane</keyword>
<feature type="transmembrane region" description="Helical" evidence="1">
    <location>
        <begin position="7"/>
        <end position="26"/>
    </location>
</feature>
<keyword evidence="1" id="KW-0472">Membrane</keyword>
<organism evidence="2 3">
    <name type="scientific">Sulfurivirga caldicuralii</name>
    <dbReference type="NCBI Taxonomy" id="364032"/>
    <lineage>
        <taxon>Bacteria</taxon>
        <taxon>Pseudomonadati</taxon>
        <taxon>Pseudomonadota</taxon>
        <taxon>Gammaproteobacteria</taxon>
        <taxon>Thiotrichales</taxon>
        <taxon>Piscirickettsiaceae</taxon>
        <taxon>Sulfurivirga</taxon>
    </lineage>
</organism>
<dbReference type="PROSITE" id="PS51257">
    <property type="entry name" value="PROKAR_LIPOPROTEIN"/>
    <property type="match status" value="1"/>
</dbReference>
<reference evidence="2 3" key="1">
    <citation type="submission" date="2016-11" db="EMBL/GenBank/DDBJ databases">
        <authorList>
            <person name="Jaros S."/>
            <person name="Januszkiewicz K."/>
            <person name="Wedrychowicz H."/>
        </authorList>
    </citation>
    <scope>NUCLEOTIDE SEQUENCE [LARGE SCALE GENOMIC DNA]</scope>
    <source>
        <strain evidence="2 3">DSM 17737</strain>
    </source>
</reference>
<evidence type="ECO:0000313" key="2">
    <source>
        <dbReference type="EMBL" id="SIN68873.1"/>
    </source>
</evidence>